<evidence type="ECO:0000256" key="1">
    <source>
        <dbReference type="ARBA" id="ARBA00004370"/>
    </source>
</evidence>
<reference evidence="7 8" key="1">
    <citation type="submission" date="2020-08" db="EMBL/GenBank/DDBJ databases">
        <title>Genomic Encyclopedia of Type Strains, Phase IV (KMG-IV): sequencing the most valuable type-strain genomes for metagenomic binning, comparative biology and taxonomic classification.</title>
        <authorList>
            <person name="Goeker M."/>
        </authorList>
    </citation>
    <scope>NUCLEOTIDE SEQUENCE [LARGE SCALE GENOMIC DNA]</scope>
    <source>
        <strain evidence="7 8">DSM 27026</strain>
    </source>
</reference>
<comment type="caution">
    <text evidence="7">The sequence shown here is derived from an EMBL/GenBank/DDBJ whole genome shotgun (WGS) entry which is preliminary data.</text>
</comment>
<dbReference type="PANTHER" id="PTHR12219">
    <property type="entry name" value="NADH-UBIQUINONE OXIDOREDUCTASE"/>
    <property type="match status" value="1"/>
</dbReference>
<gene>
    <name evidence="7" type="ORF">HNP71_000228</name>
</gene>
<dbReference type="InterPro" id="IPR006885">
    <property type="entry name" value="NADH_UbQ_FeS_4_mit-like"/>
</dbReference>
<proteinExistence type="predicted"/>
<keyword evidence="8" id="KW-1185">Reference proteome</keyword>
<dbReference type="PANTHER" id="PTHR12219:SF8">
    <property type="entry name" value="NADH DEHYDROGENASE [UBIQUINONE] IRON-SULFUR PROTEIN 4, MITOCHONDRIAL"/>
    <property type="match status" value="1"/>
</dbReference>
<dbReference type="EMBL" id="JACHFJ010000001">
    <property type="protein sequence ID" value="MBB5372004.1"/>
    <property type="molecule type" value="Genomic_DNA"/>
</dbReference>
<name>A0A840V932_9PROT</name>
<keyword evidence="2" id="KW-0813">Transport</keyword>
<evidence type="ECO:0008006" key="9">
    <source>
        <dbReference type="Google" id="ProtNLM"/>
    </source>
</evidence>
<evidence type="ECO:0000256" key="5">
    <source>
        <dbReference type="ARBA" id="ARBA00022982"/>
    </source>
</evidence>
<protein>
    <recommendedName>
        <fullName evidence="9">ETC complex I subunit</fullName>
    </recommendedName>
</protein>
<sequence length="101" mass="11837">MRARIYLPPKSAMQSGLARTHRWVLEYEPEHKKVIEPLMGWTGSDDMRQQIRLSFETQEAAIAYAKAEGIPYDLEIPPAHTRKPKAYADNFRVDRKENWTH</sequence>
<dbReference type="RefSeq" id="WP_183265006.1">
    <property type="nucleotide sequence ID" value="NZ_JACHFJ010000001.1"/>
</dbReference>
<keyword evidence="4" id="KW-0809">Transit peptide</keyword>
<evidence type="ECO:0000256" key="3">
    <source>
        <dbReference type="ARBA" id="ARBA00022660"/>
    </source>
</evidence>
<dbReference type="Pfam" id="PF04800">
    <property type="entry name" value="NDUS4"/>
    <property type="match status" value="1"/>
</dbReference>
<evidence type="ECO:0000256" key="4">
    <source>
        <dbReference type="ARBA" id="ARBA00022946"/>
    </source>
</evidence>
<evidence type="ECO:0000256" key="6">
    <source>
        <dbReference type="ARBA" id="ARBA00023136"/>
    </source>
</evidence>
<dbReference type="InterPro" id="IPR038532">
    <property type="entry name" value="NDUFS4-like_sf"/>
</dbReference>
<keyword evidence="3" id="KW-0679">Respiratory chain</keyword>
<keyword evidence="5" id="KW-0249">Electron transport</keyword>
<dbReference type="GO" id="GO:0022900">
    <property type="term" value="P:electron transport chain"/>
    <property type="evidence" value="ECO:0007669"/>
    <property type="project" value="InterPro"/>
</dbReference>
<dbReference type="GO" id="GO:0016020">
    <property type="term" value="C:membrane"/>
    <property type="evidence" value="ECO:0007669"/>
    <property type="project" value="UniProtKB-SubCell"/>
</dbReference>
<comment type="subcellular location">
    <subcellularLocation>
        <location evidence="1">Membrane</location>
    </subcellularLocation>
</comment>
<evidence type="ECO:0000256" key="2">
    <source>
        <dbReference type="ARBA" id="ARBA00022448"/>
    </source>
</evidence>
<dbReference type="Proteomes" id="UP000553706">
    <property type="component" value="Unassembled WGS sequence"/>
</dbReference>
<dbReference type="AlphaFoldDB" id="A0A840V932"/>
<keyword evidence="6" id="KW-0472">Membrane</keyword>
<dbReference type="Gene3D" id="3.30.160.190">
    <property type="entry name" value="atu1810 like domain"/>
    <property type="match status" value="1"/>
</dbReference>
<evidence type="ECO:0000313" key="8">
    <source>
        <dbReference type="Proteomes" id="UP000553706"/>
    </source>
</evidence>
<accession>A0A840V932</accession>
<organism evidence="7 8">
    <name type="scientific">Acidocella aromatica</name>
    <dbReference type="NCBI Taxonomy" id="1303579"/>
    <lineage>
        <taxon>Bacteria</taxon>
        <taxon>Pseudomonadati</taxon>
        <taxon>Pseudomonadota</taxon>
        <taxon>Alphaproteobacteria</taxon>
        <taxon>Acetobacterales</taxon>
        <taxon>Acidocellaceae</taxon>
        <taxon>Acidocella</taxon>
    </lineage>
</organism>
<evidence type="ECO:0000313" key="7">
    <source>
        <dbReference type="EMBL" id="MBB5372004.1"/>
    </source>
</evidence>